<name>A0A4P8YM43_9ENTR</name>
<protein>
    <submittedName>
        <fullName evidence="1">Uncharacterized protein</fullName>
    </submittedName>
</protein>
<proteinExistence type="predicted"/>
<accession>A0A4P8YM43</accession>
<dbReference type="OrthoDB" id="6637690at2"/>
<gene>
    <name evidence="1" type="ORF">FEM41_20775</name>
</gene>
<evidence type="ECO:0000313" key="2">
    <source>
        <dbReference type="Proteomes" id="UP000302163"/>
    </source>
</evidence>
<organism evidence="1 2">
    <name type="scientific">Jejubacter calystegiae</name>
    <dbReference type="NCBI Taxonomy" id="2579935"/>
    <lineage>
        <taxon>Bacteria</taxon>
        <taxon>Pseudomonadati</taxon>
        <taxon>Pseudomonadota</taxon>
        <taxon>Gammaproteobacteria</taxon>
        <taxon>Enterobacterales</taxon>
        <taxon>Enterobacteriaceae</taxon>
        <taxon>Jejubacter</taxon>
    </lineage>
</organism>
<keyword evidence="2" id="KW-1185">Reference proteome</keyword>
<dbReference type="KEGG" id="izh:FEM41_20775"/>
<sequence>MRTLDLSETCAVSGGGAIQDMITDYYINSFCSMFPGNAEKATALGISMGSSIGANTEAQLNKLSSAGLNVSGLISALEKKYHY</sequence>
<dbReference type="RefSeq" id="WP_138098070.1">
    <property type="nucleotide sequence ID" value="NZ_CP040428.1"/>
</dbReference>
<evidence type="ECO:0000313" key="1">
    <source>
        <dbReference type="EMBL" id="QCT21915.1"/>
    </source>
</evidence>
<dbReference type="AlphaFoldDB" id="A0A4P8YM43"/>
<dbReference type="EMBL" id="CP040428">
    <property type="protein sequence ID" value="QCT21915.1"/>
    <property type="molecule type" value="Genomic_DNA"/>
</dbReference>
<dbReference type="Proteomes" id="UP000302163">
    <property type="component" value="Chromosome"/>
</dbReference>
<reference evidence="1 2" key="1">
    <citation type="submission" date="2019-05" db="EMBL/GenBank/DDBJ databases">
        <title>Complete genome sequence of Izhakiella calystegiae KSNA2, an endophyte isolated from beach morning glory (Calystegia soldanella).</title>
        <authorList>
            <person name="Jiang L."/>
            <person name="Jeong J.C."/>
            <person name="Kim C.Y."/>
            <person name="Kim D.H."/>
            <person name="Kim S.W."/>
            <person name="Lee j."/>
        </authorList>
    </citation>
    <scope>NUCLEOTIDE SEQUENCE [LARGE SCALE GENOMIC DNA]</scope>
    <source>
        <strain evidence="1 2">KSNA2</strain>
    </source>
</reference>